<dbReference type="Proteomes" id="UP001597478">
    <property type="component" value="Unassembled WGS sequence"/>
</dbReference>
<dbReference type="RefSeq" id="WP_377387604.1">
    <property type="nucleotide sequence ID" value="NZ_JBHSAN010000008.1"/>
</dbReference>
<evidence type="ECO:0000256" key="1">
    <source>
        <dbReference type="SAM" id="MobiDB-lite"/>
    </source>
</evidence>
<feature type="transmembrane region" description="Helical" evidence="2">
    <location>
        <begin position="38"/>
        <end position="58"/>
    </location>
</feature>
<dbReference type="EMBL" id="JBHUOF010000001">
    <property type="protein sequence ID" value="MFD2798021.1"/>
    <property type="molecule type" value="Genomic_DNA"/>
</dbReference>
<comment type="caution">
    <text evidence="3">The sequence shown here is derived from an EMBL/GenBank/DDBJ whole genome shotgun (WGS) entry which is preliminary data.</text>
</comment>
<name>A0ABW5W467_9PSEU</name>
<feature type="region of interest" description="Disordered" evidence="1">
    <location>
        <begin position="1"/>
        <end position="30"/>
    </location>
</feature>
<keyword evidence="4" id="KW-1185">Reference proteome</keyword>
<feature type="transmembrane region" description="Helical" evidence="2">
    <location>
        <begin position="121"/>
        <end position="137"/>
    </location>
</feature>
<proteinExistence type="predicted"/>
<evidence type="ECO:0000313" key="4">
    <source>
        <dbReference type="Proteomes" id="UP001597478"/>
    </source>
</evidence>
<organism evidence="3 4">
    <name type="scientific">Prauserella oleivorans</name>
    <dbReference type="NCBI Taxonomy" id="1478153"/>
    <lineage>
        <taxon>Bacteria</taxon>
        <taxon>Bacillati</taxon>
        <taxon>Actinomycetota</taxon>
        <taxon>Actinomycetes</taxon>
        <taxon>Pseudonocardiales</taxon>
        <taxon>Pseudonocardiaceae</taxon>
        <taxon>Prauserella</taxon>
    </lineage>
</organism>
<sequence>MSDADETDDQRRARGLPPAPSLPGDERPKVNPPTPVKVSFALFLVAGLVLIAGFGLTLTAKQEIIDTLVEMNNDERITTDQIASGTTTLLWTLFVGAVVFAVLFALFAYKAREGTRSARTVLTVLAVVLLLFQLLLFSNLVTLAAAFLALVATALLYLPTVQDYYPKVPKSL</sequence>
<keyword evidence="2" id="KW-1133">Transmembrane helix</keyword>
<evidence type="ECO:0000256" key="2">
    <source>
        <dbReference type="SAM" id="Phobius"/>
    </source>
</evidence>
<gene>
    <name evidence="3" type="ORF">ACFS2C_01270</name>
</gene>
<keyword evidence="2" id="KW-0812">Transmembrane</keyword>
<evidence type="ECO:0000313" key="3">
    <source>
        <dbReference type="EMBL" id="MFD2798021.1"/>
    </source>
</evidence>
<accession>A0ABW5W467</accession>
<keyword evidence="2" id="KW-0472">Membrane</keyword>
<reference evidence="4" key="1">
    <citation type="journal article" date="2019" name="Int. J. Syst. Evol. Microbiol.">
        <title>The Global Catalogue of Microorganisms (GCM) 10K type strain sequencing project: providing services to taxonomists for standard genome sequencing and annotation.</title>
        <authorList>
            <consortium name="The Broad Institute Genomics Platform"/>
            <consortium name="The Broad Institute Genome Sequencing Center for Infectious Disease"/>
            <person name="Wu L."/>
            <person name="Ma J."/>
        </authorList>
    </citation>
    <scope>NUCLEOTIDE SEQUENCE [LARGE SCALE GENOMIC DNA]</scope>
    <source>
        <strain evidence="4">IBRC-M 10906</strain>
    </source>
</reference>
<protein>
    <submittedName>
        <fullName evidence="3">Uncharacterized protein</fullName>
    </submittedName>
</protein>
<feature type="transmembrane region" description="Helical" evidence="2">
    <location>
        <begin position="89"/>
        <end position="109"/>
    </location>
</feature>